<dbReference type="Pfam" id="PF12999">
    <property type="entry name" value="PRKCSH-like"/>
    <property type="match status" value="1"/>
</dbReference>
<dbReference type="PANTHER" id="PTHR12630">
    <property type="entry name" value="N-LINKED OLIGOSACCHARIDE PROCESSING"/>
    <property type="match status" value="1"/>
</dbReference>
<evidence type="ECO:0000313" key="11">
    <source>
        <dbReference type="Proteomes" id="UP000030742"/>
    </source>
</evidence>
<evidence type="ECO:0000256" key="1">
    <source>
        <dbReference type="ARBA" id="ARBA00022387"/>
    </source>
</evidence>
<comment type="caution">
    <text evidence="5">Lacks conserved residue(s) required for the propagation of feature annotation.</text>
</comment>
<evidence type="ECO:0000259" key="9">
    <source>
        <dbReference type="PROSITE" id="PS51914"/>
    </source>
</evidence>
<evidence type="ECO:0000256" key="7">
    <source>
        <dbReference type="SAM" id="MobiDB-lite"/>
    </source>
</evidence>
<feature type="region of interest" description="Disordered" evidence="7">
    <location>
        <begin position="300"/>
        <end position="353"/>
    </location>
</feature>
<feature type="signal peptide" evidence="8">
    <location>
        <begin position="1"/>
        <end position="24"/>
    </location>
</feature>
<protein>
    <recommendedName>
        <fullName evidence="1">Glucosidase 2 subunit beta</fullName>
    </recommendedName>
</protein>
<dbReference type="InterPro" id="IPR009011">
    <property type="entry name" value="Man6P_isomerase_rcpt-bd_dom_sf"/>
</dbReference>
<keyword evidence="4" id="KW-1015">Disulfide bond</keyword>
<keyword evidence="2 8" id="KW-0732">Signal</keyword>
<dbReference type="InterPro" id="IPR011992">
    <property type="entry name" value="EF-hand-dom_pair"/>
</dbReference>
<accession>U4TZH6</accession>
<dbReference type="PROSITE" id="PS50068">
    <property type="entry name" value="LDLRA_2"/>
    <property type="match status" value="1"/>
</dbReference>
<feature type="chain" id="PRO_5004655807" description="Glucosidase 2 subunit beta" evidence="8">
    <location>
        <begin position="25"/>
        <end position="519"/>
    </location>
</feature>
<evidence type="ECO:0000256" key="5">
    <source>
        <dbReference type="PROSITE-ProRule" id="PRU00124"/>
    </source>
</evidence>
<keyword evidence="3" id="KW-0256">Endoplasmic reticulum</keyword>
<dbReference type="Gene3D" id="4.10.400.10">
    <property type="entry name" value="Low-density Lipoprotein Receptor"/>
    <property type="match status" value="2"/>
</dbReference>
<reference evidence="10 11" key="1">
    <citation type="journal article" date="2013" name="Genome Biol.">
        <title>Draft genome of the mountain pine beetle, Dendroctonus ponderosae Hopkins, a major forest pest.</title>
        <authorList>
            <person name="Keeling C.I."/>
            <person name="Yuen M.M."/>
            <person name="Liao N.Y."/>
            <person name="Docking T.R."/>
            <person name="Chan S.K."/>
            <person name="Taylor G.A."/>
            <person name="Palmquist D.L."/>
            <person name="Jackman S.D."/>
            <person name="Nguyen A."/>
            <person name="Li M."/>
            <person name="Henderson H."/>
            <person name="Janes J.K."/>
            <person name="Zhao Y."/>
            <person name="Pandoh P."/>
            <person name="Moore R."/>
            <person name="Sperling F.A."/>
            <person name="Huber D.P."/>
            <person name="Birol I."/>
            <person name="Jones S.J."/>
            <person name="Bohlmann J."/>
        </authorList>
    </citation>
    <scope>NUCLEOTIDE SEQUENCE</scope>
</reference>
<organism evidence="10 11">
    <name type="scientific">Dendroctonus ponderosae</name>
    <name type="common">Mountain pine beetle</name>
    <dbReference type="NCBI Taxonomy" id="77166"/>
    <lineage>
        <taxon>Eukaryota</taxon>
        <taxon>Metazoa</taxon>
        <taxon>Ecdysozoa</taxon>
        <taxon>Arthropoda</taxon>
        <taxon>Hexapoda</taxon>
        <taxon>Insecta</taxon>
        <taxon>Pterygota</taxon>
        <taxon>Neoptera</taxon>
        <taxon>Endopterygota</taxon>
        <taxon>Coleoptera</taxon>
        <taxon>Polyphaga</taxon>
        <taxon>Cucujiformia</taxon>
        <taxon>Curculionidae</taxon>
        <taxon>Scolytinae</taxon>
        <taxon>Dendroctonus</taxon>
    </lineage>
</organism>
<dbReference type="InterPro" id="IPR002172">
    <property type="entry name" value="LDrepeatLR_classA_rpt"/>
</dbReference>
<dbReference type="PROSITE" id="PS51914">
    <property type="entry name" value="MRH"/>
    <property type="match status" value="1"/>
</dbReference>
<dbReference type="Proteomes" id="UP000030742">
    <property type="component" value="Unassembled WGS sequence"/>
</dbReference>
<feature type="coiled-coil region" evidence="6">
    <location>
        <begin position="154"/>
        <end position="231"/>
    </location>
</feature>
<dbReference type="GO" id="GO:0006491">
    <property type="term" value="P:N-glycan processing"/>
    <property type="evidence" value="ECO:0007669"/>
    <property type="project" value="TreeGrafter"/>
</dbReference>
<evidence type="ECO:0000313" key="10">
    <source>
        <dbReference type="EMBL" id="ERL87019.1"/>
    </source>
</evidence>
<evidence type="ECO:0000256" key="6">
    <source>
        <dbReference type="SAM" id="Coils"/>
    </source>
</evidence>
<dbReference type="Pfam" id="PF13015">
    <property type="entry name" value="PRKCSH_1"/>
    <property type="match status" value="1"/>
</dbReference>
<dbReference type="InterPro" id="IPR044865">
    <property type="entry name" value="MRH_dom"/>
</dbReference>
<evidence type="ECO:0000256" key="2">
    <source>
        <dbReference type="ARBA" id="ARBA00022729"/>
    </source>
</evidence>
<dbReference type="SUPFAM" id="SSF47473">
    <property type="entry name" value="EF-hand"/>
    <property type="match status" value="1"/>
</dbReference>
<evidence type="ECO:0000256" key="3">
    <source>
        <dbReference type="ARBA" id="ARBA00022824"/>
    </source>
</evidence>
<dbReference type="OrthoDB" id="28322at2759"/>
<feature type="compositionally biased region" description="Acidic residues" evidence="7">
    <location>
        <begin position="316"/>
        <end position="337"/>
    </location>
</feature>
<proteinExistence type="predicted"/>
<dbReference type="STRING" id="77166.U4TZH6"/>
<dbReference type="CDD" id="cd00112">
    <property type="entry name" value="LDLa"/>
    <property type="match status" value="1"/>
</dbReference>
<dbReference type="SUPFAM" id="SSF50911">
    <property type="entry name" value="Mannose 6-phosphate receptor domain"/>
    <property type="match status" value="1"/>
</dbReference>
<name>U4TZH6_DENPD</name>
<dbReference type="InterPro" id="IPR036607">
    <property type="entry name" value="PRKCSH"/>
</dbReference>
<dbReference type="InterPro" id="IPR039794">
    <property type="entry name" value="Gtb1-like"/>
</dbReference>
<evidence type="ECO:0000256" key="8">
    <source>
        <dbReference type="SAM" id="SignalP"/>
    </source>
</evidence>
<dbReference type="AlphaFoldDB" id="U4TZH6"/>
<dbReference type="PANTHER" id="PTHR12630:SF1">
    <property type="entry name" value="GLUCOSIDASE 2 SUBUNIT BETA"/>
    <property type="match status" value="1"/>
</dbReference>
<dbReference type="Gene3D" id="2.70.130.10">
    <property type="entry name" value="Mannose-6-phosphate receptor binding domain"/>
    <property type="match status" value="1"/>
</dbReference>
<dbReference type="GO" id="GO:0017177">
    <property type="term" value="C:glucosidase II complex"/>
    <property type="evidence" value="ECO:0007669"/>
    <property type="project" value="TreeGrafter"/>
</dbReference>
<dbReference type="InterPro" id="IPR036055">
    <property type="entry name" value="LDL_receptor-like_sf"/>
</dbReference>
<gene>
    <name evidence="10" type="ORF">D910_04421</name>
</gene>
<keyword evidence="6" id="KW-0175">Coiled coil</keyword>
<sequence>MNYYLCPYRNLSFAFLLLCTYVAAVQKPELPKVRGISTSRVGFYDPELGFTCLDGSKTIPFTQVNDDYCDCSDGSDEPGTSACPHGSFYCFNVGHKPQVIPSYRVNDGICDCCDGSDEYFEDHNCTNDCLRMGKEARENAARWAVLFNAGKQLRADLSQEGQKIKNEKQQKLNKLRINQEEAEKIKAEREQIKIQAEEAENKALEYYRELEEEHKKKKEELEAERSTEQALEYFKKLDSNGDNLIEVAEIQSRQTFDRDRNGEVSAEEAKLFLSNQESVDQETFIERTWKLMKPFVERESGMYQSAGEAESVPEHEDSEQPEDEEEHEDDEEEEEPEQSVGTQEPENVPYDEETTKLVETATIARNQYSESEKDVRTITDEITRLEDSLKKDFGVEEEFASLEGQCFDYQDHEYIYKLCPFEKTLQIPKSNSMETNLGRWSRWDGAESNLYSKMLYENGQNCWNGPNRSTKVSLFCGTENKITSVAEPNRCEYAFEFETPAACYDPSNQESQSDVHDEL</sequence>
<evidence type="ECO:0000256" key="4">
    <source>
        <dbReference type="ARBA" id="ARBA00023157"/>
    </source>
</evidence>
<feature type="domain" description="MRH" evidence="9">
    <location>
        <begin position="404"/>
        <end position="505"/>
    </location>
</feature>
<dbReference type="InterPro" id="IPR028146">
    <property type="entry name" value="PRKCSH_N"/>
</dbReference>
<dbReference type="EMBL" id="KB631903">
    <property type="protein sequence ID" value="ERL87019.1"/>
    <property type="molecule type" value="Genomic_DNA"/>
</dbReference>